<keyword evidence="1" id="KW-0732">Signal</keyword>
<dbReference type="PANTHER" id="PTHR45080:SF8">
    <property type="entry name" value="IG-LIKE DOMAIN-CONTAINING PROTEIN"/>
    <property type="match status" value="1"/>
</dbReference>
<evidence type="ECO:0000256" key="1">
    <source>
        <dbReference type="ARBA" id="ARBA00022729"/>
    </source>
</evidence>
<dbReference type="Proteomes" id="UP001152795">
    <property type="component" value="Unassembled WGS sequence"/>
</dbReference>
<dbReference type="GO" id="GO:0043025">
    <property type="term" value="C:neuronal cell body"/>
    <property type="evidence" value="ECO:0007669"/>
    <property type="project" value="TreeGrafter"/>
</dbReference>
<dbReference type="InterPro" id="IPR007110">
    <property type="entry name" value="Ig-like_dom"/>
</dbReference>
<evidence type="ECO:0000313" key="5">
    <source>
        <dbReference type="Proteomes" id="UP001152795"/>
    </source>
</evidence>
<protein>
    <submittedName>
        <fullName evidence="4">Basement membrane-specific heparan sulfate proteoglycan core -like</fullName>
    </submittedName>
</protein>
<dbReference type="InterPro" id="IPR036179">
    <property type="entry name" value="Ig-like_dom_sf"/>
</dbReference>
<dbReference type="GO" id="GO:0050808">
    <property type="term" value="P:synapse organization"/>
    <property type="evidence" value="ECO:0007669"/>
    <property type="project" value="TreeGrafter"/>
</dbReference>
<comment type="caution">
    <text evidence="4">The sequence shown here is derived from an EMBL/GenBank/DDBJ whole genome shotgun (WGS) entry which is preliminary data.</text>
</comment>
<sequence>MRPSRVTVDEGETAVLRCEISGEEPMQIKWLKLGGILPRTAVVKRNYLEIKKTTIRERGRYICTATNKYGQASAIGSLFVNKVKSVLPEVTIRPTRKVISVMEGKTLHLMCEIAGKDEVTRVQWTRQSKQGVLSHDFELELVKIKIGDTGIYECSVTTEKGESKASVSIVVQRNDILPKVEVRPSHVTTRPGDSVTIECNVSSTLPVTVTWSRADGSPLNKDYLIRDAVLLIRNVKRGDEGSYICVAENDFGASKATVELGVSER</sequence>
<dbReference type="GO" id="GO:0007156">
    <property type="term" value="P:homophilic cell adhesion via plasma membrane adhesion molecules"/>
    <property type="evidence" value="ECO:0007669"/>
    <property type="project" value="TreeGrafter"/>
</dbReference>
<keyword evidence="2" id="KW-1015">Disulfide bond</keyword>
<gene>
    <name evidence="4" type="ORF">PACLA_8A022026</name>
</gene>
<keyword evidence="5" id="KW-1185">Reference proteome</keyword>
<dbReference type="GO" id="GO:0030424">
    <property type="term" value="C:axon"/>
    <property type="evidence" value="ECO:0007669"/>
    <property type="project" value="TreeGrafter"/>
</dbReference>
<dbReference type="SUPFAM" id="SSF48726">
    <property type="entry name" value="Immunoglobulin"/>
    <property type="match status" value="3"/>
</dbReference>
<dbReference type="InterPro" id="IPR050958">
    <property type="entry name" value="Cell_Adh-Cytoskel_Orgn"/>
</dbReference>
<dbReference type="InterPro" id="IPR013098">
    <property type="entry name" value="Ig_I-set"/>
</dbReference>
<evidence type="ECO:0000256" key="3">
    <source>
        <dbReference type="ARBA" id="ARBA00023319"/>
    </source>
</evidence>
<dbReference type="Gene3D" id="2.60.40.10">
    <property type="entry name" value="Immunoglobulins"/>
    <property type="match status" value="3"/>
</dbReference>
<proteinExistence type="predicted"/>
<organism evidence="4 5">
    <name type="scientific">Paramuricea clavata</name>
    <name type="common">Red gorgonian</name>
    <name type="synonym">Violescent sea-whip</name>
    <dbReference type="NCBI Taxonomy" id="317549"/>
    <lineage>
        <taxon>Eukaryota</taxon>
        <taxon>Metazoa</taxon>
        <taxon>Cnidaria</taxon>
        <taxon>Anthozoa</taxon>
        <taxon>Octocorallia</taxon>
        <taxon>Malacalcyonacea</taxon>
        <taxon>Plexauridae</taxon>
        <taxon>Paramuricea</taxon>
    </lineage>
</organism>
<dbReference type="GO" id="GO:0005886">
    <property type="term" value="C:plasma membrane"/>
    <property type="evidence" value="ECO:0007669"/>
    <property type="project" value="TreeGrafter"/>
</dbReference>
<dbReference type="AlphaFoldDB" id="A0A6S7K7P0"/>
<dbReference type="Pfam" id="PF07679">
    <property type="entry name" value="I-set"/>
    <property type="match status" value="2"/>
</dbReference>
<evidence type="ECO:0000313" key="4">
    <source>
        <dbReference type="EMBL" id="CAB4038814.1"/>
    </source>
</evidence>
<dbReference type="FunFam" id="2.60.40.10:FF:000032">
    <property type="entry name" value="palladin isoform X1"/>
    <property type="match status" value="1"/>
</dbReference>
<dbReference type="SMART" id="SM00408">
    <property type="entry name" value="IGc2"/>
    <property type="match status" value="3"/>
</dbReference>
<name>A0A6S7K7P0_PARCT</name>
<dbReference type="PROSITE" id="PS50835">
    <property type="entry name" value="IG_LIKE"/>
    <property type="match status" value="3"/>
</dbReference>
<dbReference type="InterPro" id="IPR013783">
    <property type="entry name" value="Ig-like_fold"/>
</dbReference>
<dbReference type="GO" id="GO:0008046">
    <property type="term" value="F:axon guidance receptor activity"/>
    <property type="evidence" value="ECO:0007669"/>
    <property type="project" value="TreeGrafter"/>
</dbReference>
<dbReference type="InterPro" id="IPR003599">
    <property type="entry name" value="Ig_sub"/>
</dbReference>
<dbReference type="PANTHER" id="PTHR45080">
    <property type="entry name" value="CONTACTIN 5"/>
    <property type="match status" value="1"/>
</dbReference>
<keyword evidence="3" id="KW-0393">Immunoglobulin domain</keyword>
<accession>A0A6S7K7P0</accession>
<dbReference type="EMBL" id="CACRXK020024617">
    <property type="protein sequence ID" value="CAB4038814.1"/>
    <property type="molecule type" value="Genomic_DNA"/>
</dbReference>
<dbReference type="Pfam" id="PF13927">
    <property type="entry name" value="Ig_3"/>
    <property type="match status" value="1"/>
</dbReference>
<reference evidence="4" key="1">
    <citation type="submission" date="2020-04" db="EMBL/GenBank/DDBJ databases">
        <authorList>
            <person name="Alioto T."/>
            <person name="Alioto T."/>
            <person name="Gomez Garrido J."/>
        </authorList>
    </citation>
    <scope>NUCLEOTIDE SEQUENCE</scope>
    <source>
        <strain evidence="4">A484AB</strain>
    </source>
</reference>
<evidence type="ECO:0000256" key="2">
    <source>
        <dbReference type="ARBA" id="ARBA00023157"/>
    </source>
</evidence>
<dbReference type="InterPro" id="IPR003598">
    <property type="entry name" value="Ig_sub2"/>
</dbReference>
<dbReference type="OrthoDB" id="5965464at2759"/>
<dbReference type="SMART" id="SM00409">
    <property type="entry name" value="IG"/>
    <property type="match status" value="3"/>
</dbReference>